<reference evidence="4 5" key="1">
    <citation type="journal article" date="2016" name="Sci. Rep.">
        <title>Peltaster fructicola genome reveals evolution from an invasive phytopathogen to an ectophytic parasite.</title>
        <authorList>
            <person name="Xu C."/>
            <person name="Chen H."/>
            <person name="Gleason M.L."/>
            <person name="Xu J.R."/>
            <person name="Liu H."/>
            <person name="Zhang R."/>
            <person name="Sun G."/>
        </authorList>
    </citation>
    <scope>NUCLEOTIDE SEQUENCE [LARGE SCALE GENOMIC DNA]</scope>
    <source>
        <strain evidence="4 5">LNHT1506</strain>
    </source>
</reference>
<dbReference type="OrthoDB" id="444631at2759"/>
<dbReference type="PANTHER" id="PTHR11603">
    <property type="entry name" value="AAA FAMILY ATPASE"/>
    <property type="match status" value="1"/>
</dbReference>
<dbReference type="EC" id="6.6.1.1" evidence="1"/>
<dbReference type="PANTHER" id="PTHR11603:SF132">
    <property type="entry name" value="C2H2-TYPE DOMAIN-CONTAINING PROTEIN"/>
    <property type="match status" value="1"/>
</dbReference>
<sequence>MDGKTVAKIDHLNDIELTILASLISGDHCTFSKDDSDGVDLYDALRSACRTTFDLEPAGLQCSPATTIDELNDSLLQTRASSLYHAMDSYDVAQYDRRPTAPRLTSDDSLAERKVIANAVILHHLDEASHGVQAQIIELLRTRRMFTRNSMYTAPKDLLLIATLSTPDARLSYHLNDMMASSQVYHQEQHARSFPTNAPSISQEEVERLRLQAAKVRLTAEVDAYLYNLVLCMRLSRYVEGGVSATATRQMRALCKALATMHGIDFVTPSLVMLAARQIYPHRLILATAATEKSLQWGSDPLAVQELLQNSSVAEVINDVIASVETPL</sequence>
<dbReference type="EMBL" id="CP051139">
    <property type="protein sequence ID" value="QIW94596.1"/>
    <property type="molecule type" value="Genomic_DNA"/>
</dbReference>
<dbReference type="InterPro" id="IPR041628">
    <property type="entry name" value="ChlI/MoxR_AAA_lid"/>
</dbReference>
<proteinExistence type="predicted"/>
<dbReference type="Gene3D" id="1.10.8.80">
    <property type="entry name" value="Magnesium chelatase subunit I, C-Terminal domain"/>
    <property type="match status" value="1"/>
</dbReference>
<keyword evidence="5" id="KW-1185">Reference proteome</keyword>
<evidence type="ECO:0000313" key="5">
    <source>
        <dbReference type="Proteomes" id="UP000503462"/>
    </source>
</evidence>
<dbReference type="Pfam" id="PF17863">
    <property type="entry name" value="AAA_lid_2"/>
    <property type="match status" value="1"/>
</dbReference>
<organism evidence="4 5">
    <name type="scientific">Peltaster fructicola</name>
    <dbReference type="NCBI Taxonomy" id="286661"/>
    <lineage>
        <taxon>Eukaryota</taxon>
        <taxon>Fungi</taxon>
        <taxon>Dikarya</taxon>
        <taxon>Ascomycota</taxon>
        <taxon>Pezizomycotina</taxon>
        <taxon>Dothideomycetes</taxon>
        <taxon>Dothideomycetes incertae sedis</taxon>
        <taxon>Peltaster</taxon>
    </lineage>
</organism>
<comment type="pathway">
    <text evidence="2">Porphyrin-containing compound metabolism.</text>
</comment>
<dbReference type="InterPro" id="IPR027417">
    <property type="entry name" value="P-loop_NTPase"/>
</dbReference>
<evidence type="ECO:0000259" key="3">
    <source>
        <dbReference type="Pfam" id="PF17863"/>
    </source>
</evidence>
<gene>
    <name evidence="4" type="ORF">AMS68_000114</name>
</gene>
<dbReference type="SUPFAM" id="SSF52540">
    <property type="entry name" value="P-loop containing nucleoside triphosphate hydrolases"/>
    <property type="match status" value="1"/>
</dbReference>
<dbReference type="Proteomes" id="UP000503462">
    <property type="component" value="Chromosome 1"/>
</dbReference>
<feature type="domain" description="ChlI/MoxR AAA lid" evidence="3">
    <location>
        <begin position="234"/>
        <end position="292"/>
    </location>
</feature>
<accession>A0A6H0XIP4</accession>
<dbReference type="GO" id="GO:0016851">
    <property type="term" value="F:magnesium chelatase activity"/>
    <property type="evidence" value="ECO:0007669"/>
    <property type="project" value="UniProtKB-EC"/>
</dbReference>
<dbReference type="InterPro" id="IPR052041">
    <property type="entry name" value="Nucleic_acid_metab_PIN/TRAM"/>
</dbReference>
<protein>
    <recommendedName>
        <fullName evidence="1">magnesium chelatase</fullName>
        <ecNumber evidence="1">6.6.1.1</ecNumber>
    </recommendedName>
</protein>
<evidence type="ECO:0000313" key="4">
    <source>
        <dbReference type="EMBL" id="QIW94596.1"/>
    </source>
</evidence>
<evidence type="ECO:0000256" key="2">
    <source>
        <dbReference type="ARBA" id="ARBA00023444"/>
    </source>
</evidence>
<name>A0A6H0XIP4_9PEZI</name>
<dbReference type="AlphaFoldDB" id="A0A6H0XIP4"/>
<evidence type="ECO:0000256" key="1">
    <source>
        <dbReference type="ARBA" id="ARBA00012825"/>
    </source>
</evidence>